<dbReference type="SUPFAM" id="SSF57997">
    <property type="entry name" value="Tropomyosin"/>
    <property type="match status" value="1"/>
</dbReference>
<dbReference type="Gene3D" id="1.20.5.340">
    <property type="match status" value="1"/>
</dbReference>
<comment type="caution">
    <text evidence="2">The sequence shown here is derived from an EMBL/GenBank/DDBJ whole genome shotgun (WGS) entry which is preliminary data.</text>
</comment>
<protein>
    <recommendedName>
        <fullName evidence="4">L1 transposable element RRM domain-containing protein</fullName>
    </recommendedName>
</protein>
<proteinExistence type="predicted"/>
<gene>
    <name evidence="2" type="ORF">QQF64_006680</name>
</gene>
<accession>A0ABR3M9Y9</accession>
<organism evidence="2 3">
    <name type="scientific">Cirrhinus molitorella</name>
    <name type="common">mud carp</name>
    <dbReference type="NCBI Taxonomy" id="172907"/>
    <lineage>
        <taxon>Eukaryota</taxon>
        <taxon>Metazoa</taxon>
        <taxon>Chordata</taxon>
        <taxon>Craniata</taxon>
        <taxon>Vertebrata</taxon>
        <taxon>Euteleostomi</taxon>
        <taxon>Actinopterygii</taxon>
        <taxon>Neopterygii</taxon>
        <taxon>Teleostei</taxon>
        <taxon>Ostariophysi</taxon>
        <taxon>Cypriniformes</taxon>
        <taxon>Cyprinidae</taxon>
        <taxon>Labeoninae</taxon>
        <taxon>Labeonini</taxon>
        <taxon>Cirrhinus</taxon>
    </lineage>
</organism>
<name>A0ABR3M9Y9_9TELE</name>
<evidence type="ECO:0008006" key="4">
    <source>
        <dbReference type="Google" id="ProtNLM"/>
    </source>
</evidence>
<dbReference type="PANTHER" id="PTHR11505">
    <property type="entry name" value="L1 TRANSPOSABLE ELEMENT-RELATED"/>
    <property type="match status" value="1"/>
</dbReference>
<dbReference type="Gene3D" id="3.30.70.1820">
    <property type="entry name" value="L1 transposable element, RRM domain"/>
    <property type="match status" value="1"/>
</dbReference>
<dbReference type="Proteomes" id="UP001558613">
    <property type="component" value="Unassembled WGS sequence"/>
</dbReference>
<dbReference type="InterPro" id="IPR004244">
    <property type="entry name" value="Transposase_22"/>
</dbReference>
<sequence length="250" mass="28540">MEMLKLDETEFPALPVTPSEPAAKKKTTKSVHSASDSDIIGTLSQLINERSDSIEKLVSGNTERIDELSKKIDIAFANIKEMESKICKVEGRMLELEKPVKMLEQRMDELESYSRRWNLRLYGVSENKEENVRLQAVKICQSVLPGESGRLSEVIDIAHRLGHKSTTDSRPRPIILQFTSRMMRNEVWKRAKTSTYLKANGFLFKEDFSKGDRERRSKLWPFVKQARDAGKTAFFAGARAFIQGEGEIKI</sequence>
<evidence type="ECO:0000256" key="1">
    <source>
        <dbReference type="SAM" id="MobiDB-lite"/>
    </source>
</evidence>
<feature type="region of interest" description="Disordered" evidence="1">
    <location>
        <begin position="1"/>
        <end position="30"/>
    </location>
</feature>
<evidence type="ECO:0000313" key="2">
    <source>
        <dbReference type="EMBL" id="KAL1261415.1"/>
    </source>
</evidence>
<dbReference type="EMBL" id="JAYMGO010000014">
    <property type="protein sequence ID" value="KAL1261415.1"/>
    <property type="molecule type" value="Genomic_DNA"/>
</dbReference>
<evidence type="ECO:0000313" key="3">
    <source>
        <dbReference type="Proteomes" id="UP001558613"/>
    </source>
</evidence>
<reference evidence="2 3" key="1">
    <citation type="submission" date="2023-09" db="EMBL/GenBank/DDBJ databases">
        <authorList>
            <person name="Wang M."/>
        </authorList>
    </citation>
    <scope>NUCLEOTIDE SEQUENCE [LARGE SCALE GENOMIC DNA]</scope>
    <source>
        <strain evidence="2">GT-2023</strain>
        <tissue evidence="2">Liver</tissue>
    </source>
</reference>
<keyword evidence="3" id="KW-1185">Reference proteome</keyword>